<feature type="domain" description="HTH cro/C1-type" evidence="2">
    <location>
        <begin position="8"/>
        <end position="62"/>
    </location>
</feature>
<evidence type="ECO:0000259" key="2">
    <source>
        <dbReference type="PROSITE" id="PS50943"/>
    </source>
</evidence>
<reference evidence="3 4" key="1">
    <citation type="journal article" date="2021" name="Cell Host Microbe">
        <title>in vivo commensal control of Clostridioides difficile virulence.</title>
        <authorList>
            <person name="Girinathan B.P."/>
            <person name="Dibenedetto N."/>
            <person name="Worley J.N."/>
            <person name="Peltier J."/>
            <person name="Arrieta-Ortiz M.L."/>
            <person name="Rupa Christinal Immanuel S."/>
            <person name="Lavin R."/>
            <person name="Delaney M.L."/>
            <person name="Cummins C."/>
            <person name="Hoffmann M."/>
            <person name="Luo Y."/>
            <person name="Gonzalez-Escalona N."/>
            <person name="Allard M."/>
            <person name="Onderdonk A.B."/>
            <person name="Gerber G.K."/>
            <person name="Sonenshein A.L."/>
            <person name="Baliga N."/>
            <person name="Dupuy B."/>
            <person name="Bry L."/>
        </authorList>
    </citation>
    <scope>NUCLEOTIDE SEQUENCE [LARGE SCALE GENOMIC DNA]</scope>
    <source>
        <strain evidence="3 4">DSM 599</strain>
    </source>
</reference>
<dbReference type="Gene3D" id="2.10.109.10">
    <property type="entry name" value="Umud Fragment, subunit A"/>
    <property type="match status" value="1"/>
</dbReference>
<comment type="caution">
    <text evidence="3">The sequence shown here is derived from an EMBL/GenBank/DDBJ whole genome shotgun (WGS) entry which is preliminary data.</text>
</comment>
<evidence type="ECO:0000256" key="1">
    <source>
        <dbReference type="ARBA" id="ARBA00023125"/>
    </source>
</evidence>
<keyword evidence="4" id="KW-1185">Reference proteome</keyword>
<dbReference type="SUPFAM" id="SSF47413">
    <property type="entry name" value="lambda repressor-like DNA-binding domains"/>
    <property type="match status" value="1"/>
</dbReference>
<keyword evidence="1" id="KW-0238">DNA-binding</keyword>
<organism evidence="3 4">
    <name type="scientific">Clostridium sardiniense</name>
    <name type="common">Clostridium absonum</name>
    <dbReference type="NCBI Taxonomy" id="29369"/>
    <lineage>
        <taxon>Bacteria</taxon>
        <taxon>Bacillati</taxon>
        <taxon>Bacillota</taxon>
        <taxon>Clostridia</taxon>
        <taxon>Eubacteriales</taxon>
        <taxon>Clostridiaceae</taxon>
        <taxon>Clostridium</taxon>
    </lineage>
</organism>
<dbReference type="PANTHER" id="PTHR46558:SF3">
    <property type="entry name" value="TRANSCRIPTIONAL REGULATOR"/>
    <property type="match status" value="1"/>
</dbReference>
<dbReference type="InterPro" id="IPR036286">
    <property type="entry name" value="LexA/Signal_pep-like_sf"/>
</dbReference>
<name>A0ABS7KZN0_CLOSR</name>
<sequence>MSRVGDRIKEARLKANIPQKALAKKLGVSEKYINEVEMGRKVAQESFINKASKVLNTDLNDINMVVTDEDLMEEKRVAKESRPSFKKDNKSNEVWENAFSSVLKNVPIYDYELKNVKGHKELPIHSNKVEGYPQDKVIYLEVSDDEMSGFRMLRGDLVFGHLVTELNQNGFYLVNYKGETKIREVRRLDNSKVLLMSNRGSAMTETVEVRNMKVVAKLDRVEIKL</sequence>
<dbReference type="InterPro" id="IPR010982">
    <property type="entry name" value="Lambda_DNA-bd_dom_sf"/>
</dbReference>
<dbReference type="CDD" id="cd00093">
    <property type="entry name" value="HTH_XRE"/>
    <property type="match status" value="1"/>
</dbReference>
<dbReference type="Pfam" id="PF01381">
    <property type="entry name" value="HTH_3"/>
    <property type="match status" value="1"/>
</dbReference>
<dbReference type="PANTHER" id="PTHR46558">
    <property type="entry name" value="TRACRIPTIONAL REGULATORY PROTEIN-RELATED-RELATED"/>
    <property type="match status" value="1"/>
</dbReference>
<gene>
    <name evidence="3" type="ORF">K5V21_10985</name>
</gene>
<proteinExistence type="predicted"/>
<dbReference type="InterPro" id="IPR015927">
    <property type="entry name" value="Peptidase_S24_S26A/B/C"/>
</dbReference>
<dbReference type="SMART" id="SM00530">
    <property type="entry name" value="HTH_XRE"/>
    <property type="match status" value="1"/>
</dbReference>
<evidence type="ECO:0000313" key="4">
    <source>
        <dbReference type="Proteomes" id="UP001299068"/>
    </source>
</evidence>
<dbReference type="EMBL" id="JAIKTU010000008">
    <property type="protein sequence ID" value="MBY0755972.1"/>
    <property type="molecule type" value="Genomic_DNA"/>
</dbReference>
<dbReference type="Pfam" id="PF00717">
    <property type="entry name" value="Peptidase_S24"/>
    <property type="match status" value="1"/>
</dbReference>
<accession>A0ABS7KZN0</accession>
<dbReference type="InterPro" id="IPR001387">
    <property type="entry name" value="Cro/C1-type_HTH"/>
</dbReference>
<dbReference type="PROSITE" id="PS50943">
    <property type="entry name" value="HTH_CROC1"/>
    <property type="match status" value="1"/>
</dbReference>
<dbReference type="Proteomes" id="UP001299068">
    <property type="component" value="Unassembled WGS sequence"/>
</dbReference>
<evidence type="ECO:0000313" key="3">
    <source>
        <dbReference type="EMBL" id="MBY0755972.1"/>
    </source>
</evidence>
<protein>
    <submittedName>
        <fullName evidence="3">Helix-turn-helix domain-containing protein</fullName>
    </submittedName>
</protein>
<dbReference type="Gene3D" id="1.10.260.40">
    <property type="entry name" value="lambda repressor-like DNA-binding domains"/>
    <property type="match status" value="1"/>
</dbReference>
<dbReference type="SUPFAM" id="SSF51306">
    <property type="entry name" value="LexA/Signal peptidase"/>
    <property type="match status" value="1"/>
</dbReference>
<dbReference type="RefSeq" id="WP_221861296.1">
    <property type="nucleotide sequence ID" value="NZ_JAIKTU010000008.1"/>
</dbReference>